<feature type="binding site" evidence="4">
    <location>
        <position position="396"/>
    </location>
    <ligand>
        <name>S-adenosyl-L-methionine</name>
        <dbReference type="ChEBI" id="CHEBI:59789"/>
    </ligand>
</feature>
<dbReference type="GO" id="GO:0006396">
    <property type="term" value="P:RNA processing"/>
    <property type="evidence" value="ECO:0007669"/>
    <property type="project" value="InterPro"/>
</dbReference>
<organism evidence="6 7">
    <name type="scientific">Allacma fusca</name>
    <dbReference type="NCBI Taxonomy" id="39272"/>
    <lineage>
        <taxon>Eukaryota</taxon>
        <taxon>Metazoa</taxon>
        <taxon>Ecdysozoa</taxon>
        <taxon>Arthropoda</taxon>
        <taxon>Hexapoda</taxon>
        <taxon>Collembola</taxon>
        <taxon>Symphypleona</taxon>
        <taxon>Sminthuridae</taxon>
        <taxon>Allacma</taxon>
    </lineage>
</organism>
<feature type="region of interest" description="Disordered" evidence="5">
    <location>
        <begin position="1"/>
        <end position="47"/>
    </location>
</feature>
<accession>A0A8J2L9V1</accession>
<dbReference type="CDD" id="cd12439">
    <property type="entry name" value="RRM_TRMT2A"/>
    <property type="match status" value="1"/>
</dbReference>
<keyword evidence="2 4" id="KW-0808">Transferase</keyword>
<dbReference type="InterPro" id="IPR045850">
    <property type="entry name" value="TRM2_met"/>
</dbReference>
<protein>
    <recommendedName>
        <fullName evidence="8">tRNA (Uracil-5-)-methyltransferase homolog A</fullName>
    </recommendedName>
</protein>
<reference evidence="6" key="1">
    <citation type="submission" date="2021-06" db="EMBL/GenBank/DDBJ databases">
        <authorList>
            <person name="Hodson N. C."/>
            <person name="Mongue J. A."/>
            <person name="Jaron S. K."/>
        </authorList>
    </citation>
    <scope>NUCLEOTIDE SEQUENCE</scope>
</reference>
<evidence type="ECO:0008006" key="8">
    <source>
        <dbReference type="Google" id="ProtNLM"/>
    </source>
</evidence>
<dbReference type="InterPro" id="IPR010280">
    <property type="entry name" value="U5_MeTrfase_fam"/>
</dbReference>
<dbReference type="EMBL" id="CAJVCH010559402">
    <property type="protein sequence ID" value="CAG7831212.1"/>
    <property type="molecule type" value="Genomic_DNA"/>
</dbReference>
<keyword evidence="3 4" id="KW-0949">S-adenosyl-L-methionine</keyword>
<dbReference type="PROSITE" id="PS01231">
    <property type="entry name" value="TRMA_2"/>
    <property type="match status" value="1"/>
</dbReference>
<gene>
    <name evidence="6" type="ORF">AFUS01_LOCUS40966</name>
</gene>
<comment type="similarity">
    <text evidence="4">Belongs to the class I-like SAM-binding methyltransferase superfamily. RNA M5U methyltransferase family.</text>
</comment>
<comment type="caution">
    <text evidence="6">The sequence shown here is derived from an EMBL/GenBank/DDBJ whole genome shotgun (WGS) entry which is preliminary data.</text>
</comment>
<dbReference type="PROSITE" id="PS51687">
    <property type="entry name" value="SAM_MT_RNA_M5U"/>
    <property type="match status" value="1"/>
</dbReference>
<feature type="binding site" evidence="4">
    <location>
        <position position="446"/>
    </location>
    <ligand>
        <name>S-adenosyl-L-methionine</name>
        <dbReference type="ChEBI" id="CHEBI:59789"/>
    </ligand>
</feature>
<comment type="caution">
    <text evidence="4">Lacks conserved residue(s) required for the propagation of feature annotation.</text>
</comment>
<evidence type="ECO:0000256" key="4">
    <source>
        <dbReference type="PROSITE-ProRule" id="PRU01024"/>
    </source>
</evidence>
<dbReference type="CDD" id="cd02440">
    <property type="entry name" value="AdoMet_MTases"/>
    <property type="match status" value="1"/>
</dbReference>
<proteinExistence type="inferred from homology"/>
<evidence type="ECO:0000313" key="6">
    <source>
        <dbReference type="EMBL" id="CAG7831212.1"/>
    </source>
</evidence>
<dbReference type="Proteomes" id="UP000708208">
    <property type="component" value="Unassembled WGS sequence"/>
</dbReference>
<dbReference type="GO" id="GO:0008173">
    <property type="term" value="F:RNA methyltransferase activity"/>
    <property type="evidence" value="ECO:0007669"/>
    <property type="project" value="InterPro"/>
</dbReference>
<name>A0A8J2L9V1_9HEXA</name>
<feature type="compositionally biased region" description="Basic and acidic residues" evidence="5">
    <location>
        <begin position="17"/>
        <end position="42"/>
    </location>
</feature>
<dbReference type="GO" id="GO:0003723">
    <property type="term" value="F:RNA binding"/>
    <property type="evidence" value="ECO:0007669"/>
    <property type="project" value="TreeGrafter"/>
</dbReference>
<dbReference type="PANTHER" id="PTHR45904">
    <property type="entry name" value="TRNA (URACIL-5-)-METHYLTRANSFERASE"/>
    <property type="match status" value="1"/>
</dbReference>
<evidence type="ECO:0000256" key="3">
    <source>
        <dbReference type="ARBA" id="ARBA00022691"/>
    </source>
</evidence>
<sequence length="586" mass="66751">MEGQNIASVEEGLEVDPGQRVKTEDEPMESIKPEESEPEATKDNNPYAYLQRDEFCSERYKIELRNLPKQYGFNELKKFMMKLKLNPHKIKKGTAKGHFVFISFRTEEERDKARATLSGQKWKNKVLEASFANAAKDPLVKQRASLEGKGNEEPEEIFTESVDEMVKKSTTPWFDVPYSEQLEKKNEIVRGYLEGLKKELFRTNMDLRKLPNPLWVSESILPSPVTSHYRNKCEFTIGYNPENKEKTVGFRLSSYKRGSKAVGKIDSLIHLPEKMVQGAQVFETFIRKSSYEPYDPETHVGVWKQLTVRTSSTDLLLMLIISRKDLSQHEVEILKKDLRLEFKDLKSPAISSFFIKELEVQGQKTKNEPELLFGKGYNAEKICNLSFRISAESFFQINSLAAEVLINAIKSHAELDDDTCLLDICCGTGTLGLCLGKFCGEVHGVELISSAVEDARVNAKDNGLEDKCQFYCGKAEDVVDVLTYQTKKKKIVAIVDPPRAGVQLKVLQTLRRCSKIDTVVYVSCDAEAAKKNFVDLARPESKKYRLNPFVPRRFIPVDLFPMSPHMELIVILQRIQDESCNTIPLC</sequence>
<evidence type="ECO:0000256" key="5">
    <source>
        <dbReference type="SAM" id="MobiDB-lite"/>
    </source>
</evidence>
<evidence type="ECO:0000256" key="1">
    <source>
        <dbReference type="ARBA" id="ARBA00022603"/>
    </source>
</evidence>
<dbReference type="InterPro" id="IPR030391">
    <property type="entry name" value="MeTrfase_TrmA_CS"/>
</dbReference>
<dbReference type="OrthoDB" id="10250660at2759"/>
<dbReference type="InterPro" id="IPR034262">
    <property type="entry name" value="TRMT2A_RRM"/>
</dbReference>
<dbReference type="GO" id="GO:0032259">
    <property type="term" value="P:methylation"/>
    <property type="evidence" value="ECO:0007669"/>
    <property type="project" value="UniProtKB-KW"/>
</dbReference>
<evidence type="ECO:0000256" key="2">
    <source>
        <dbReference type="ARBA" id="ARBA00022679"/>
    </source>
</evidence>
<dbReference type="Pfam" id="PF05958">
    <property type="entry name" value="tRNA_U5-meth_tr"/>
    <property type="match status" value="1"/>
</dbReference>
<keyword evidence="1 4" id="KW-0489">Methyltransferase</keyword>
<evidence type="ECO:0000313" key="7">
    <source>
        <dbReference type="Proteomes" id="UP000708208"/>
    </source>
</evidence>
<dbReference type="AlphaFoldDB" id="A0A8J2L9V1"/>
<dbReference type="PANTHER" id="PTHR45904:SF2">
    <property type="entry name" value="TRNA (URACIL-5-)-METHYLTRANSFERASE HOMOLOG A"/>
    <property type="match status" value="1"/>
</dbReference>
<feature type="active site" description="Nucleophile" evidence="4">
    <location>
        <position position="524"/>
    </location>
</feature>
<feature type="binding site" evidence="4">
    <location>
        <position position="496"/>
    </location>
    <ligand>
        <name>S-adenosyl-L-methionine</name>
        <dbReference type="ChEBI" id="CHEBI:59789"/>
    </ligand>
</feature>
<keyword evidence="7" id="KW-1185">Reference proteome</keyword>